<organism evidence="1 2">
    <name type="scientific">Patella caerulea</name>
    <name type="common">Rayed Mediterranean limpet</name>
    <dbReference type="NCBI Taxonomy" id="87958"/>
    <lineage>
        <taxon>Eukaryota</taxon>
        <taxon>Metazoa</taxon>
        <taxon>Spiralia</taxon>
        <taxon>Lophotrochozoa</taxon>
        <taxon>Mollusca</taxon>
        <taxon>Gastropoda</taxon>
        <taxon>Patellogastropoda</taxon>
        <taxon>Patelloidea</taxon>
        <taxon>Patellidae</taxon>
        <taxon>Patella</taxon>
    </lineage>
</organism>
<dbReference type="AlphaFoldDB" id="A0AAN8IX88"/>
<evidence type="ECO:0000313" key="1">
    <source>
        <dbReference type="EMBL" id="KAK6167072.1"/>
    </source>
</evidence>
<name>A0AAN8IX88_PATCE</name>
<dbReference type="Proteomes" id="UP001347796">
    <property type="component" value="Unassembled WGS sequence"/>
</dbReference>
<protein>
    <submittedName>
        <fullName evidence="1">Uncharacterized protein</fullName>
    </submittedName>
</protein>
<dbReference type="EMBL" id="JAZGQO010000018">
    <property type="protein sequence ID" value="KAK6167072.1"/>
    <property type="molecule type" value="Genomic_DNA"/>
</dbReference>
<comment type="caution">
    <text evidence="1">The sequence shown here is derived from an EMBL/GenBank/DDBJ whole genome shotgun (WGS) entry which is preliminary data.</text>
</comment>
<sequence>MDIEDKKLKPVDKTESTLKSKALLRTSMTSDKCEEATRRIRKTDVYVKLYHPSCYKRYTAVKRLANTVCSESQPKEPRRSSRGITKEECIFCGKRKKKKEKSRA</sequence>
<reference evidence="1 2" key="1">
    <citation type="submission" date="2024-01" db="EMBL/GenBank/DDBJ databases">
        <title>The genome of the rayed Mediterranean limpet Patella caerulea (Linnaeus, 1758).</title>
        <authorList>
            <person name="Anh-Thu Weber A."/>
            <person name="Halstead-Nussloch G."/>
        </authorList>
    </citation>
    <scope>NUCLEOTIDE SEQUENCE [LARGE SCALE GENOMIC DNA]</scope>
    <source>
        <strain evidence="1">AATW-2023a</strain>
        <tissue evidence="1">Whole specimen</tissue>
    </source>
</reference>
<gene>
    <name evidence="1" type="ORF">SNE40_021178</name>
</gene>
<keyword evidence="2" id="KW-1185">Reference proteome</keyword>
<evidence type="ECO:0000313" key="2">
    <source>
        <dbReference type="Proteomes" id="UP001347796"/>
    </source>
</evidence>
<accession>A0AAN8IX88</accession>
<proteinExistence type="predicted"/>